<feature type="binding site" evidence="9">
    <location>
        <position position="72"/>
    </location>
    <ligand>
        <name>pyridoxal 5'-phosphate</name>
        <dbReference type="ChEBI" id="CHEBI:597326"/>
    </ligand>
</feature>
<evidence type="ECO:0000256" key="1">
    <source>
        <dbReference type="ARBA" id="ARBA00001933"/>
    </source>
</evidence>
<comment type="similarity">
    <text evidence="9">Belongs to the class-I pyridoxal-phosphate-dependent aminotransferase family. LL-diaminopimelate aminotransferase subfamily.</text>
</comment>
<dbReference type="EC" id="2.6.1.83" evidence="3 9"/>
<feature type="binding site" evidence="9">
    <location>
        <position position="218"/>
    </location>
    <ligand>
        <name>pyridoxal 5'-phosphate</name>
        <dbReference type="ChEBI" id="CHEBI:597326"/>
    </ligand>
</feature>
<feature type="binding site" evidence="9">
    <location>
        <position position="132"/>
    </location>
    <ligand>
        <name>pyridoxal 5'-phosphate</name>
        <dbReference type="ChEBI" id="CHEBI:597326"/>
    </ligand>
</feature>
<evidence type="ECO:0000256" key="2">
    <source>
        <dbReference type="ARBA" id="ARBA00004982"/>
    </source>
</evidence>
<feature type="binding site" evidence="9">
    <location>
        <position position="15"/>
    </location>
    <ligand>
        <name>substrate</name>
    </ligand>
</feature>
<evidence type="ECO:0000256" key="9">
    <source>
        <dbReference type="HAMAP-Rule" id="MF_01642"/>
    </source>
</evidence>
<feature type="binding site" evidence="9">
    <location>
        <position position="42"/>
    </location>
    <ligand>
        <name>substrate</name>
    </ligand>
</feature>
<feature type="binding site" evidence="9">
    <location>
        <position position="292"/>
    </location>
    <ligand>
        <name>substrate</name>
    </ligand>
</feature>
<organism evidence="11 12">
    <name type="scientific">Prevotella aff. ruminicola Tc2-24</name>
    <dbReference type="NCBI Taxonomy" id="81582"/>
    <lineage>
        <taxon>Bacteria</taxon>
        <taxon>Pseudomonadati</taxon>
        <taxon>Bacteroidota</taxon>
        <taxon>Bacteroidia</taxon>
        <taxon>Bacteroidales</taxon>
        <taxon>Prevotellaceae</taxon>
        <taxon>Prevotella</taxon>
    </lineage>
</organism>
<feature type="domain" description="Aminotransferase class I/classII large" evidence="10">
    <location>
        <begin position="35"/>
        <end position="416"/>
    </location>
</feature>
<dbReference type="GO" id="GO:0010285">
    <property type="term" value="F:L,L-diaminopimelate aminotransferase activity"/>
    <property type="evidence" value="ECO:0007669"/>
    <property type="project" value="UniProtKB-UniRule"/>
</dbReference>
<dbReference type="SUPFAM" id="SSF53383">
    <property type="entry name" value="PLP-dependent transferases"/>
    <property type="match status" value="1"/>
</dbReference>
<dbReference type="InterPro" id="IPR015422">
    <property type="entry name" value="PyrdxlP-dep_Trfase_small"/>
</dbReference>
<proteinExistence type="inferred from homology"/>
<dbReference type="HAMAP" id="MF_01642">
    <property type="entry name" value="DapL_aminotrans_1"/>
    <property type="match status" value="1"/>
</dbReference>
<feature type="binding site" evidence="9">
    <location>
        <position position="187"/>
    </location>
    <ligand>
        <name>pyridoxal 5'-phosphate</name>
        <dbReference type="ChEBI" id="CHEBI:597326"/>
    </ligand>
</feature>
<dbReference type="InterPro" id="IPR015421">
    <property type="entry name" value="PyrdxlP-dep_Trfase_major"/>
</dbReference>
<feature type="binding site" evidence="9">
    <location>
        <position position="187"/>
    </location>
    <ligand>
        <name>substrate</name>
    </ligand>
</feature>
<dbReference type="Proteomes" id="UP000199373">
    <property type="component" value="Unassembled WGS sequence"/>
</dbReference>
<feature type="binding site" evidence="9">
    <location>
        <position position="132"/>
    </location>
    <ligand>
        <name>substrate</name>
    </ligand>
</feature>
<feature type="binding site" evidence="9">
    <location>
        <position position="292"/>
    </location>
    <ligand>
        <name>pyridoxal 5'-phosphate</name>
        <dbReference type="ChEBI" id="CHEBI:597326"/>
    </ligand>
</feature>
<feature type="binding site" evidence="9">
    <location>
        <begin position="246"/>
        <end position="248"/>
    </location>
    <ligand>
        <name>pyridoxal 5'-phosphate</name>
        <dbReference type="ChEBI" id="CHEBI:597326"/>
    </ligand>
</feature>
<feature type="binding site" evidence="9">
    <location>
        <begin position="108"/>
        <end position="109"/>
    </location>
    <ligand>
        <name>pyridoxal 5'-phosphate</name>
        <dbReference type="ChEBI" id="CHEBI:597326"/>
    </ligand>
</feature>
<comment type="catalytic activity">
    <reaction evidence="8 9">
        <text>(2S,6S)-2,6-diaminopimelate + 2-oxoglutarate = (S)-2,3,4,5-tetrahydrodipicolinate + L-glutamate + H2O + H(+)</text>
        <dbReference type="Rhea" id="RHEA:23988"/>
        <dbReference type="ChEBI" id="CHEBI:15377"/>
        <dbReference type="ChEBI" id="CHEBI:15378"/>
        <dbReference type="ChEBI" id="CHEBI:16810"/>
        <dbReference type="ChEBI" id="CHEBI:16845"/>
        <dbReference type="ChEBI" id="CHEBI:29985"/>
        <dbReference type="ChEBI" id="CHEBI:57609"/>
        <dbReference type="EC" id="2.6.1.83"/>
    </reaction>
</comment>
<evidence type="ECO:0000256" key="6">
    <source>
        <dbReference type="ARBA" id="ARBA00022679"/>
    </source>
</evidence>
<dbReference type="Pfam" id="PF00155">
    <property type="entry name" value="Aminotran_1_2"/>
    <property type="match status" value="1"/>
</dbReference>
<keyword evidence="7 9" id="KW-0663">Pyridoxal phosphate</keyword>
<dbReference type="Gene3D" id="3.40.640.10">
    <property type="entry name" value="Type I PLP-dependent aspartate aminotransferase-like (Major domain)"/>
    <property type="match status" value="1"/>
</dbReference>
<sequence>MALVNEHFLKLPNNYLFADIAKKVNAFKAMHPKADVISLGIGDVTQPLAPAVIDAIHKAADEMAVQSSFRGYGPEQGYDFLREAILKNDFLPRGIHLDINEIFINDGAKSDTGNIQELIRWDNSIGVTDPIYPVYIDSNVMIGRAGTQDENGKWSNVIYMPCTAENGFVPQIPDKRVDVIYLCYPNNPTGTVISKEELRKWVNYALKNDTLIFYDAAYQAYIQDDTIPHSIYEIKGARKVAIEFHSYSKTAGFTGVRCGYTVVPKELTAATLSGERIPLNPLWNRRQCTKFNGTSYISQRAAEAIYTPEGKEQIRSTIDYYMQNASKMLQALRSLGFECYGGENAPYIWAKTPEASSTHGLRSSTRSLSWKFFEEMLYGAHVVCTPGVGFGPSGEGYVRFTAFGSHEQTDEALQRIQNWLK</sequence>
<dbReference type="FunFam" id="3.40.640.10:FF:000099">
    <property type="entry name" value="LL-diaminopimelate aminotransferase, chloroplastic"/>
    <property type="match status" value="1"/>
</dbReference>
<comment type="subunit">
    <text evidence="9">Homodimer.</text>
</comment>
<protein>
    <recommendedName>
        <fullName evidence="4 9">LL-diaminopimelate aminotransferase</fullName>
        <shortName evidence="9">DAP-AT</shortName>
        <shortName evidence="9">DAP-aminotransferase</shortName>
        <shortName evidence="9">LL-DAP-aminotransferase</shortName>
        <ecNumber evidence="3 9">2.6.1.83</ecNumber>
    </recommendedName>
</protein>
<feature type="binding site" evidence="9">
    <location>
        <position position="399"/>
    </location>
    <ligand>
        <name>substrate</name>
    </ligand>
</feature>
<evidence type="ECO:0000256" key="5">
    <source>
        <dbReference type="ARBA" id="ARBA00022576"/>
    </source>
</evidence>
<dbReference type="Gene3D" id="3.90.1150.10">
    <property type="entry name" value="Aspartate Aminotransferase, domain 1"/>
    <property type="match status" value="1"/>
</dbReference>
<dbReference type="InterPro" id="IPR015424">
    <property type="entry name" value="PyrdxlP-dep_Trfase"/>
</dbReference>
<dbReference type="NCBIfam" id="TIGR03542">
    <property type="entry name" value="DAPAT_plant"/>
    <property type="match status" value="1"/>
</dbReference>
<feature type="modified residue" description="N6-(pyridoxal phosphate)lysine" evidence="9">
    <location>
        <position position="249"/>
    </location>
</feature>
<gene>
    <name evidence="9" type="primary">dapL</name>
    <name evidence="11" type="ORF">SAMN04487850_2452</name>
</gene>
<dbReference type="AlphaFoldDB" id="A0A1I0QI31"/>
<feature type="binding site" evidence="9">
    <location>
        <position position="257"/>
    </location>
    <ligand>
        <name>pyridoxal 5'-phosphate</name>
        <dbReference type="ChEBI" id="CHEBI:597326"/>
    </ligand>
</feature>
<keyword evidence="12" id="KW-1185">Reference proteome</keyword>
<evidence type="ECO:0000256" key="3">
    <source>
        <dbReference type="ARBA" id="ARBA00013138"/>
    </source>
</evidence>
<keyword evidence="5 9" id="KW-0032">Aminotransferase</keyword>
<evidence type="ECO:0000313" key="11">
    <source>
        <dbReference type="EMBL" id="SEW26833.1"/>
    </source>
</evidence>
<comment type="function">
    <text evidence="9">Involved in the synthesis of meso-diaminopimelate (m-DAP or DL-DAP), required for both lysine and peptidoglycan biosynthesis. Catalyzes the direct conversion of tetrahydrodipicolinate to LL-diaminopimelate.</text>
</comment>
<comment type="cofactor">
    <cofactor evidence="1 9">
        <name>pyridoxal 5'-phosphate</name>
        <dbReference type="ChEBI" id="CHEBI:597326"/>
    </cofactor>
</comment>
<evidence type="ECO:0000259" key="10">
    <source>
        <dbReference type="Pfam" id="PF00155"/>
    </source>
</evidence>
<dbReference type="InterPro" id="IPR004839">
    <property type="entry name" value="Aminotransferase_I/II_large"/>
</dbReference>
<dbReference type="RefSeq" id="WP_091901889.1">
    <property type="nucleotide sequence ID" value="NZ_FOIQ01000007.1"/>
</dbReference>
<evidence type="ECO:0000256" key="8">
    <source>
        <dbReference type="ARBA" id="ARBA00051934"/>
    </source>
</evidence>
<evidence type="ECO:0000256" key="7">
    <source>
        <dbReference type="ARBA" id="ARBA00022898"/>
    </source>
</evidence>
<evidence type="ECO:0000313" key="12">
    <source>
        <dbReference type="Proteomes" id="UP000199373"/>
    </source>
</evidence>
<dbReference type="EMBL" id="FOIQ01000007">
    <property type="protein sequence ID" value="SEW26833.1"/>
    <property type="molecule type" value="Genomic_DNA"/>
</dbReference>
<feature type="binding site" evidence="9">
    <location>
        <position position="109"/>
    </location>
    <ligand>
        <name>substrate</name>
    </ligand>
</feature>
<evidence type="ECO:0000256" key="4">
    <source>
        <dbReference type="ARBA" id="ARBA00018052"/>
    </source>
</evidence>
<name>A0A1I0QI31_9BACT</name>
<dbReference type="GO" id="GO:0030170">
    <property type="term" value="F:pyridoxal phosphate binding"/>
    <property type="evidence" value="ECO:0007669"/>
    <property type="project" value="UniProtKB-UniRule"/>
</dbReference>
<keyword evidence="6 9" id="KW-0808">Transferase</keyword>
<dbReference type="InterPro" id="IPR019942">
    <property type="entry name" value="DapL/ALD1"/>
</dbReference>
<dbReference type="UniPathway" id="UPA00034">
    <property type="reaction ID" value="UER00466"/>
</dbReference>
<dbReference type="GO" id="GO:0033362">
    <property type="term" value="P:lysine biosynthetic process via diaminopimelate, diaminopimelate-aminotransferase pathway"/>
    <property type="evidence" value="ECO:0007669"/>
    <property type="project" value="UniProtKB-UniRule"/>
</dbReference>
<comment type="pathway">
    <text evidence="2 9">Amino-acid biosynthesis; L-lysine biosynthesis via DAP pathway; LL-2,6-diaminopimelate from (S)-tetrahydrodipicolinate (aminotransferase route): step 1/1.</text>
</comment>
<reference evidence="11 12" key="1">
    <citation type="submission" date="2016-10" db="EMBL/GenBank/DDBJ databases">
        <authorList>
            <person name="de Groot N.N."/>
        </authorList>
    </citation>
    <scope>NUCLEOTIDE SEQUENCE [LARGE SCALE GENOMIC DNA]</scope>
    <source>
        <strain evidence="11 12">TC2-24</strain>
    </source>
</reference>
<dbReference type="CDD" id="cd00609">
    <property type="entry name" value="AAT_like"/>
    <property type="match status" value="1"/>
</dbReference>
<accession>A0A1I0QI31</accession>
<dbReference type="PANTHER" id="PTHR43144">
    <property type="entry name" value="AMINOTRANSFERASE"/>
    <property type="match status" value="1"/>
</dbReference>